<proteinExistence type="inferred from homology"/>
<keyword evidence="6 9" id="KW-0255">Endonuclease</keyword>
<dbReference type="InterPro" id="IPR000999">
    <property type="entry name" value="RNase_III_dom"/>
</dbReference>
<keyword evidence="9" id="KW-0819">tRNA processing</keyword>
<comment type="caution">
    <text evidence="12">The sequence shown here is derived from an EMBL/GenBank/DDBJ whole genome shotgun (WGS) entry which is preliminary data.</text>
</comment>
<dbReference type="EC" id="3.1.26.3" evidence="9"/>
<comment type="subcellular location">
    <subcellularLocation>
        <location evidence="9">Cytoplasm</location>
    </subcellularLocation>
</comment>
<dbReference type="PROSITE" id="PS50137">
    <property type="entry name" value="DS_RBD"/>
    <property type="match status" value="1"/>
</dbReference>
<keyword evidence="8 9" id="KW-0694">RNA-binding</keyword>
<dbReference type="InterPro" id="IPR036389">
    <property type="entry name" value="RNase_III_sf"/>
</dbReference>
<evidence type="ECO:0000256" key="8">
    <source>
        <dbReference type="ARBA" id="ARBA00022884"/>
    </source>
</evidence>
<keyword evidence="7 9" id="KW-0378">Hydrolase</keyword>
<dbReference type="EMBL" id="BQKC01000001">
    <property type="protein sequence ID" value="GJM55359.1"/>
    <property type="molecule type" value="Genomic_DNA"/>
</dbReference>
<dbReference type="GO" id="GO:0010468">
    <property type="term" value="P:regulation of gene expression"/>
    <property type="evidence" value="ECO:0007669"/>
    <property type="project" value="TreeGrafter"/>
</dbReference>
<dbReference type="SMART" id="SM00535">
    <property type="entry name" value="RIBOc"/>
    <property type="match status" value="1"/>
</dbReference>
<dbReference type="Proteomes" id="UP001055025">
    <property type="component" value="Unassembled WGS sequence"/>
</dbReference>
<dbReference type="GO" id="GO:0008033">
    <property type="term" value="P:tRNA processing"/>
    <property type="evidence" value="ECO:0007669"/>
    <property type="project" value="UniProtKB-KW"/>
</dbReference>
<keyword evidence="9" id="KW-0699">rRNA-binding</keyword>
<comment type="subunit">
    <text evidence="9">Homodimer.</text>
</comment>
<evidence type="ECO:0000256" key="9">
    <source>
        <dbReference type="HAMAP-Rule" id="MF_00104"/>
    </source>
</evidence>
<name>A0AAV5B3D9_9ACTN</name>
<dbReference type="PROSITE" id="PS00517">
    <property type="entry name" value="RNASE_3_1"/>
    <property type="match status" value="1"/>
</dbReference>
<sequence>MVEVPPSKVAQAERILGHRFADRRLVESALCHPSAVEGGPVSDSYERLEFLGDSILGAIVALDLFRRFPGMDEGELSRLKVTLVSGDTLSRVAADLGVGECIVFGASEEKTQLRGMHSALENVYESLVGALYLDAGLGEARRFVLDTLGPHVDSHKALRPVSPKSRLQELTQRDLHCGPEYKVVAEEGPAHAPTYTAVAIVQGVRVGRGKGPTKKAAEAEAAHHAILRLTDGTGEGQVHSSVLASDVDGQS</sequence>
<dbReference type="CDD" id="cd00593">
    <property type="entry name" value="RIBOc"/>
    <property type="match status" value="1"/>
</dbReference>
<dbReference type="HAMAP" id="MF_00104">
    <property type="entry name" value="RNase_III"/>
    <property type="match status" value="1"/>
</dbReference>
<evidence type="ECO:0000259" key="10">
    <source>
        <dbReference type="PROSITE" id="PS50137"/>
    </source>
</evidence>
<keyword evidence="5 9" id="KW-0540">Nuclease</keyword>
<keyword evidence="9" id="KW-0479">Metal-binding</keyword>
<accession>A0AAV5B3D9</accession>
<comment type="catalytic activity">
    <reaction evidence="1 9">
        <text>Endonucleolytic cleavage to 5'-phosphomonoester.</text>
        <dbReference type="EC" id="3.1.26.3"/>
    </reaction>
</comment>
<dbReference type="CDD" id="cd10845">
    <property type="entry name" value="DSRM_RNAse_III_family"/>
    <property type="match status" value="1"/>
</dbReference>
<comment type="function">
    <text evidence="9">Digests double-stranded RNA. Involved in the processing of primary rRNA transcript to yield the immediate precursors to the large and small rRNAs (23S and 16S). Processes some mRNAs, and tRNAs when they are encoded in the rRNA operon. Processes pre-crRNA and tracrRNA of type II CRISPR loci if present in the organism.</text>
</comment>
<keyword evidence="4 9" id="KW-0507">mRNA processing</keyword>
<evidence type="ECO:0000256" key="6">
    <source>
        <dbReference type="ARBA" id="ARBA00022759"/>
    </source>
</evidence>
<evidence type="ECO:0000256" key="4">
    <source>
        <dbReference type="ARBA" id="ARBA00022664"/>
    </source>
</evidence>
<dbReference type="Pfam" id="PF00035">
    <property type="entry name" value="dsrm"/>
    <property type="match status" value="1"/>
</dbReference>
<dbReference type="GO" id="GO:0005737">
    <property type="term" value="C:cytoplasm"/>
    <property type="evidence" value="ECO:0007669"/>
    <property type="project" value="UniProtKB-SubCell"/>
</dbReference>
<keyword evidence="9" id="KW-0460">Magnesium</keyword>
<keyword evidence="13" id="KW-1185">Reference proteome</keyword>
<dbReference type="Gene3D" id="3.30.160.20">
    <property type="match status" value="1"/>
</dbReference>
<dbReference type="GO" id="GO:0006397">
    <property type="term" value="P:mRNA processing"/>
    <property type="evidence" value="ECO:0007669"/>
    <property type="project" value="UniProtKB-UniRule"/>
</dbReference>
<dbReference type="FunFam" id="1.10.1520.10:FF:000001">
    <property type="entry name" value="Ribonuclease 3"/>
    <property type="match status" value="1"/>
</dbReference>
<feature type="active site" evidence="9">
    <location>
        <position position="125"/>
    </location>
</feature>
<feature type="binding site" evidence="9">
    <location>
        <position position="49"/>
    </location>
    <ligand>
        <name>Mg(2+)</name>
        <dbReference type="ChEBI" id="CHEBI:18420"/>
    </ligand>
</feature>
<feature type="binding site" evidence="9">
    <location>
        <position position="122"/>
    </location>
    <ligand>
        <name>Mg(2+)</name>
        <dbReference type="ChEBI" id="CHEBI:18420"/>
    </ligand>
</feature>
<dbReference type="PANTHER" id="PTHR11207:SF0">
    <property type="entry name" value="RIBONUCLEASE 3"/>
    <property type="match status" value="1"/>
</dbReference>
<organism evidence="12 13">
    <name type="scientific">Granulimonas faecalis</name>
    <dbReference type="NCBI Taxonomy" id="2894155"/>
    <lineage>
        <taxon>Bacteria</taxon>
        <taxon>Bacillati</taxon>
        <taxon>Actinomycetota</taxon>
        <taxon>Coriobacteriia</taxon>
        <taxon>Coriobacteriales</taxon>
        <taxon>Kribbibacteriaceae</taxon>
        <taxon>Granulimonas</taxon>
    </lineage>
</organism>
<dbReference type="GO" id="GO:0006364">
    <property type="term" value="P:rRNA processing"/>
    <property type="evidence" value="ECO:0007669"/>
    <property type="project" value="UniProtKB-UniRule"/>
</dbReference>
<reference evidence="12" key="1">
    <citation type="journal article" date="2022" name="Int. J. Syst. Evol. Microbiol.">
        <title>Granulimonas faecalis gen. nov., sp. nov., and Leptogranulimonas caecicola gen. nov., sp. nov., novel lactate-producing Atopobiaceae bacteria isolated from mouse intestines, and an emended description of the family Atopobiaceae.</title>
        <authorList>
            <person name="Morinaga K."/>
            <person name="Kusada H."/>
            <person name="Sakamoto S."/>
            <person name="Murakami T."/>
            <person name="Toyoda A."/>
            <person name="Mori H."/>
            <person name="Meng X.Y."/>
            <person name="Takashino M."/>
            <person name="Murotomi K."/>
            <person name="Tamaki H."/>
        </authorList>
    </citation>
    <scope>NUCLEOTIDE SEQUENCE</scope>
    <source>
        <strain evidence="12">OPF53</strain>
    </source>
</reference>
<dbReference type="GO" id="GO:0019843">
    <property type="term" value="F:rRNA binding"/>
    <property type="evidence" value="ECO:0007669"/>
    <property type="project" value="UniProtKB-KW"/>
</dbReference>
<gene>
    <name evidence="9 12" type="primary">rnc</name>
    <name evidence="12" type="ORF">ATOP_10140</name>
</gene>
<feature type="domain" description="DRBM" evidence="10">
    <location>
        <begin position="162"/>
        <end position="231"/>
    </location>
</feature>
<keyword evidence="3 9" id="KW-0698">rRNA processing</keyword>
<dbReference type="GO" id="GO:0046872">
    <property type="term" value="F:metal ion binding"/>
    <property type="evidence" value="ECO:0007669"/>
    <property type="project" value="UniProtKB-KW"/>
</dbReference>
<evidence type="ECO:0000256" key="5">
    <source>
        <dbReference type="ARBA" id="ARBA00022722"/>
    </source>
</evidence>
<dbReference type="PANTHER" id="PTHR11207">
    <property type="entry name" value="RIBONUCLEASE III"/>
    <property type="match status" value="1"/>
</dbReference>
<evidence type="ECO:0000313" key="13">
    <source>
        <dbReference type="Proteomes" id="UP001055025"/>
    </source>
</evidence>
<keyword evidence="9" id="KW-0963">Cytoplasm</keyword>
<evidence type="ECO:0000256" key="3">
    <source>
        <dbReference type="ARBA" id="ARBA00022552"/>
    </source>
</evidence>
<evidence type="ECO:0000256" key="1">
    <source>
        <dbReference type="ARBA" id="ARBA00000109"/>
    </source>
</evidence>
<comment type="similarity">
    <text evidence="2">Belongs to the ribonuclease III family.</text>
</comment>
<dbReference type="GO" id="GO:0003725">
    <property type="term" value="F:double-stranded RNA binding"/>
    <property type="evidence" value="ECO:0007669"/>
    <property type="project" value="TreeGrafter"/>
</dbReference>
<dbReference type="Pfam" id="PF14622">
    <property type="entry name" value="Ribonucleas_3_3"/>
    <property type="match status" value="1"/>
</dbReference>
<dbReference type="AlphaFoldDB" id="A0AAV5B3D9"/>
<dbReference type="Gene3D" id="1.10.1520.10">
    <property type="entry name" value="Ribonuclease III domain"/>
    <property type="match status" value="1"/>
</dbReference>
<evidence type="ECO:0000256" key="2">
    <source>
        <dbReference type="ARBA" id="ARBA00010183"/>
    </source>
</evidence>
<feature type="domain" description="RNase III" evidence="11">
    <location>
        <begin position="9"/>
        <end position="136"/>
    </location>
</feature>
<evidence type="ECO:0000313" key="12">
    <source>
        <dbReference type="EMBL" id="GJM55359.1"/>
    </source>
</evidence>
<dbReference type="GO" id="GO:0004525">
    <property type="term" value="F:ribonuclease III activity"/>
    <property type="evidence" value="ECO:0007669"/>
    <property type="project" value="UniProtKB-UniRule"/>
</dbReference>
<dbReference type="NCBIfam" id="TIGR02191">
    <property type="entry name" value="RNaseIII"/>
    <property type="match status" value="1"/>
</dbReference>
<dbReference type="RefSeq" id="WP_135977340.1">
    <property type="nucleotide sequence ID" value="NZ_BQKC01000001.1"/>
</dbReference>
<dbReference type="SUPFAM" id="SSF54768">
    <property type="entry name" value="dsRNA-binding domain-like"/>
    <property type="match status" value="1"/>
</dbReference>
<evidence type="ECO:0000259" key="11">
    <source>
        <dbReference type="PROSITE" id="PS50142"/>
    </source>
</evidence>
<dbReference type="PROSITE" id="PS50142">
    <property type="entry name" value="RNASE_3_2"/>
    <property type="match status" value="1"/>
</dbReference>
<feature type="active site" evidence="9">
    <location>
        <position position="53"/>
    </location>
</feature>
<feature type="binding site" evidence="9">
    <location>
        <position position="125"/>
    </location>
    <ligand>
        <name>Mg(2+)</name>
        <dbReference type="ChEBI" id="CHEBI:18420"/>
    </ligand>
</feature>
<dbReference type="SUPFAM" id="SSF69065">
    <property type="entry name" value="RNase III domain-like"/>
    <property type="match status" value="1"/>
</dbReference>
<dbReference type="InterPro" id="IPR011907">
    <property type="entry name" value="RNase_III"/>
</dbReference>
<dbReference type="InterPro" id="IPR014720">
    <property type="entry name" value="dsRBD_dom"/>
</dbReference>
<dbReference type="SMART" id="SM00358">
    <property type="entry name" value="DSRM"/>
    <property type="match status" value="1"/>
</dbReference>
<comment type="cofactor">
    <cofactor evidence="9">
        <name>Mg(2+)</name>
        <dbReference type="ChEBI" id="CHEBI:18420"/>
    </cofactor>
</comment>
<evidence type="ECO:0000256" key="7">
    <source>
        <dbReference type="ARBA" id="ARBA00022801"/>
    </source>
</evidence>
<protein>
    <recommendedName>
        <fullName evidence="9">Ribonuclease 3</fullName>
        <ecNumber evidence="9">3.1.26.3</ecNumber>
    </recommendedName>
    <alternativeName>
        <fullName evidence="9">Ribonuclease III</fullName>
        <shortName evidence="9">RNase III</shortName>
    </alternativeName>
</protein>